<dbReference type="AlphaFoldDB" id="A0A0P9ZAP2"/>
<accession>A0A0P9ZAP2</accession>
<proteinExistence type="predicted"/>
<sequence>MATYVVRLAADDLNKKKYPEISAELFEDDEFLSAVVLTLDTRQEYELDIQGDPEIAEDMLIDLALSFREKIVELTER</sequence>
<reference evidence="1 2" key="1">
    <citation type="submission" date="2015-09" db="EMBL/GenBank/DDBJ databases">
        <title>Genome announcement of multiple Pseudomonas syringae strains.</title>
        <authorList>
            <person name="Thakur S."/>
            <person name="Wang P.W."/>
            <person name="Gong Y."/>
            <person name="Weir B.S."/>
            <person name="Guttman D.S."/>
        </authorList>
    </citation>
    <scope>NUCLEOTIDE SEQUENCE [LARGE SCALE GENOMIC DNA]</scope>
    <source>
        <strain evidence="1 2">ICMP3882</strain>
    </source>
</reference>
<comment type="caution">
    <text evidence="1">The sequence shown here is derived from an EMBL/GenBank/DDBJ whole genome shotgun (WGS) entry which is preliminary data.</text>
</comment>
<organism evidence="1 2">
    <name type="scientific">Pseudomonas syringae pv. ribicola</name>
    <dbReference type="NCBI Taxonomy" id="55398"/>
    <lineage>
        <taxon>Bacteria</taxon>
        <taxon>Pseudomonadati</taxon>
        <taxon>Pseudomonadota</taxon>
        <taxon>Gammaproteobacteria</taxon>
        <taxon>Pseudomonadales</taxon>
        <taxon>Pseudomonadaceae</taxon>
        <taxon>Pseudomonas</taxon>
    </lineage>
</organism>
<evidence type="ECO:0000313" key="2">
    <source>
        <dbReference type="Proteomes" id="UP000050554"/>
    </source>
</evidence>
<dbReference type="Proteomes" id="UP000050554">
    <property type="component" value="Unassembled WGS sequence"/>
</dbReference>
<dbReference type="RefSeq" id="WP_004882508.1">
    <property type="nucleotide sequence ID" value="NZ_LJRF01000185.1"/>
</dbReference>
<dbReference type="EMBL" id="LJRF01000185">
    <property type="protein sequence ID" value="KPY43670.1"/>
    <property type="molecule type" value="Genomic_DNA"/>
</dbReference>
<gene>
    <name evidence="1" type="ORF">ALO47_02728</name>
</gene>
<name>A0A0P9ZAP2_PSESI</name>
<protein>
    <submittedName>
        <fullName evidence="1">Uncharacterized protein</fullName>
    </submittedName>
</protein>
<dbReference type="PATRIC" id="fig|55398.3.peg.3460"/>
<evidence type="ECO:0000313" key="1">
    <source>
        <dbReference type="EMBL" id="KPY43670.1"/>
    </source>
</evidence>